<proteinExistence type="predicted"/>
<dbReference type="NCBIfam" id="TIGR03086">
    <property type="entry name" value="TIGR03086 family metal-binding protein"/>
    <property type="match status" value="1"/>
</dbReference>
<dbReference type="RefSeq" id="WP_064063250.1">
    <property type="nucleotide sequence ID" value="NZ_CP101467.1"/>
</dbReference>
<protein>
    <submittedName>
        <fullName evidence="2">Mycothiol maleylpyruvate isomerase N-terminal domain</fullName>
    </submittedName>
</protein>
<dbReference type="GO" id="GO:0046872">
    <property type="term" value="F:metal ion binding"/>
    <property type="evidence" value="ECO:0007669"/>
    <property type="project" value="InterPro"/>
</dbReference>
<sequence length="186" mass="20412">MNTTALRHAEADKPLTDVISSLRDAEWDAPSPCEGWTARDVLAHIIDTQREFFDGRGVETGERPDTGRPAEAWQVHTARIAEILADDALVSTTYDGYFGPTTVGATFEQFYIWDMLVHRWDIARSAGADVVFSDAELDRMEAGADSFGDALYMDGVCAPAVDAPDDADRTTRILAKMGRRTAAALR</sequence>
<keyword evidence="2" id="KW-0413">Isomerase</keyword>
<dbReference type="AlphaFoldDB" id="A0A379LW00"/>
<evidence type="ECO:0000259" key="1">
    <source>
        <dbReference type="Pfam" id="PF11716"/>
    </source>
</evidence>
<reference evidence="2 3" key="1">
    <citation type="submission" date="2018-06" db="EMBL/GenBank/DDBJ databases">
        <authorList>
            <consortium name="Pathogen Informatics"/>
            <person name="Doyle S."/>
        </authorList>
    </citation>
    <scope>NUCLEOTIDE SEQUENCE [LARGE SCALE GENOMIC DNA]</scope>
    <source>
        <strain evidence="2 3">NCTC13296</strain>
    </source>
</reference>
<name>A0A379LW00_9NOCA</name>
<keyword evidence="2" id="KW-0670">Pyruvate</keyword>
<evidence type="ECO:0000313" key="2">
    <source>
        <dbReference type="EMBL" id="SUE13325.1"/>
    </source>
</evidence>
<dbReference type="GO" id="GO:0016853">
    <property type="term" value="F:isomerase activity"/>
    <property type="evidence" value="ECO:0007669"/>
    <property type="project" value="UniProtKB-KW"/>
</dbReference>
<organism evidence="2 3">
    <name type="scientific">Rhodococcus gordoniae</name>
    <dbReference type="NCBI Taxonomy" id="223392"/>
    <lineage>
        <taxon>Bacteria</taxon>
        <taxon>Bacillati</taxon>
        <taxon>Actinomycetota</taxon>
        <taxon>Actinomycetes</taxon>
        <taxon>Mycobacteriales</taxon>
        <taxon>Nocardiaceae</taxon>
        <taxon>Rhodococcus</taxon>
    </lineage>
</organism>
<dbReference type="NCBIfam" id="TIGR03083">
    <property type="entry name" value="maleylpyruvate isomerase family mycothiol-dependent enzyme"/>
    <property type="match status" value="1"/>
</dbReference>
<gene>
    <name evidence="2" type="ORF">NCTC13296_00133</name>
</gene>
<dbReference type="Gene3D" id="1.20.120.450">
    <property type="entry name" value="dinb family like domain"/>
    <property type="match status" value="1"/>
</dbReference>
<dbReference type="InterPro" id="IPR034660">
    <property type="entry name" value="DinB/YfiT-like"/>
</dbReference>
<dbReference type="InterPro" id="IPR024344">
    <property type="entry name" value="MDMPI_metal-binding"/>
</dbReference>
<keyword evidence="3" id="KW-1185">Reference proteome</keyword>
<dbReference type="InterPro" id="IPR017520">
    <property type="entry name" value="CHP03086"/>
</dbReference>
<dbReference type="Proteomes" id="UP000254569">
    <property type="component" value="Unassembled WGS sequence"/>
</dbReference>
<accession>A0A379LW00</accession>
<dbReference type="SUPFAM" id="SSF109854">
    <property type="entry name" value="DinB/YfiT-like putative metalloenzymes"/>
    <property type="match status" value="1"/>
</dbReference>
<feature type="domain" description="Mycothiol-dependent maleylpyruvate isomerase metal-binding" evidence="1">
    <location>
        <begin position="10"/>
        <end position="123"/>
    </location>
</feature>
<dbReference type="EMBL" id="UGVI01000001">
    <property type="protein sequence ID" value="SUE13325.1"/>
    <property type="molecule type" value="Genomic_DNA"/>
</dbReference>
<dbReference type="InterPro" id="IPR017517">
    <property type="entry name" value="Maleyloyr_isom"/>
</dbReference>
<dbReference type="OrthoDB" id="5185819at2"/>
<dbReference type="Pfam" id="PF11716">
    <property type="entry name" value="MDMPI_N"/>
    <property type="match status" value="1"/>
</dbReference>
<evidence type="ECO:0000313" key="3">
    <source>
        <dbReference type="Proteomes" id="UP000254569"/>
    </source>
</evidence>